<evidence type="ECO:0000313" key="2">
    <source>
        <dbReference type="EMBL" id="MDP9869485.1"/>
    </source>
</evidence>
<name>A0ABT9RM99_9ACTN</name>
<accession>A0ABT9RM99</accession>
<organism evidence="2 3">
    <name type="scientific">Streptosporangium brasiliense</name>
    <dbReference type="NCBI Taxonomy" id="47480"/>
    <lineage>
        <taxon>Bacteria</taxon>
        <taxon>Bacillati</taxon>
        <taxon>Actinomycetota</taxon>
        <taxon>Actinomycetes</taxon>
        <taxon>Streptosporangiales</taxon>
        <taxon>Streptosporangiaceae</taxon>
        <taxon>Streptosporangium</taxon>
    </lineage>
</organism>
<comment type="caution">
    <text evidence="2">The sequence shown here is derived from an EMBL/GenBank/DDBJ whole genome shotgun (WGS) entry which is preliminary data.</text>
</comment>
<dbReference type="EMBL" id="JAUSRB010000002">
    <property type="protein sequence ID" value="MDP9869485.1"/>
    <property type="molecule type" value="Genomic_DNA"/>
</dbReference>
<proteinExistence type="predicted"/>
<gene>
    <name evidence="2" type="ORF">J2S55_008751</name>
</gene>
<protein>
    <submittedName>
        <fullName evidence="2">Uncharacterized protein</fullName>
    </submittedName>
</protein>
<keyword evidence="3" id="KW-1185">Reference proteome</keyword>
<dbReference type="Proteomes" id="UP001230426">
    <property type="component" value="Unassembled WGS sequence"/>
</dbReference>
<evidence type="ECO:0000256" key="1">
    <source>
        <dbReference type="SAM" id="MobiDB-lite"/>
    </source>
</evidence>
<reference evidence="2 3" key="1">
    <citation type="submission" date="2023-07" db="EMBL/GenBank/DDBJ databases">
        <title>Sequencing the genomes of 1000 actinobacteria strains.</title>
        <authorList>
            <person name="Klenk H.-P."/>
        </authorList>
    </citation>
    <scope>NUCLEOTIDE SEQUENCE [LARGE SCALE GENOMIC DNA]</scope>
    <source>
        <strain evidence="2 3">DSM 44109</strain>
    </source>
</reference>
<sequence length="35" mass="3666">MQPTGEKTGGKIRKPRGEHYDALDTLATPGRAVGG</sequence>
<evidence type="ECO:0000313" key="3">
    <source>
        <dbReference type="Proteomes" id="UP001230426"/>
    </source>
</evidence>
<feature type="region of interest" description="Disordered" evidence="1">
    <location>
        <begin position="1"/>
        <end position="35"/>
    </location>
</feature>